<feature type="compositionally biased region" description="Acidic residues" evidence="1">
    <location>
        <begin position="140"/>
        <end position="181"/>
    </location>
</feature>
<evidence type="ECO:0000313" key="4">
    <source>
        <dbReference type="EMBL" id="CEG22507.1"/>
    </source>
</evidence>
<dbReference type="PROSITE" id="PS50943">
    <property type="entry name" value="HTH_CROC1"/>
    <property type="match status" value="1"/>
</dbReference>
<feature type="region of interest" description="Disordered" evidence="1">
    <location>
        <begin position="140"/>
        <end position="205"/>
    </location>
</feature>
<gene>
    <name evidence="4" type="primary">rodZ</name>
    <name evidence="4" type="ORF">BN1080_01436</name>
</gene>
<dbReference type="InterPro" id="IPR001387">
    <property type="entry name" value="Cro/C1-type_HTH"/>
</dbReference>
<protein>
    <submittedName>
        <fullName evidence="4">Cytoskeleton protein RodZ</fullName>
    </submittedName>
</protein>
<dbReference type="InterPro" id="IPR050400">
    <property type="entry name" value="Bact_Cytoskel_RodZ"/>
</dbReference>
<dbReference type="SUPFAM" id="SSF47413">
    <property type="entry name" value="lambda repressor-like DNA-binding domains"/>
    <property type="match status" value="1"/>
</dbReference>
<dbReference type="SMART" id="SM00530">
    <property type="entry name" value="HTH_XRE"/>
    <property type="match status" value="1"/>
</dbReference>
<dbReference type="InterPro" id="IPR025194">
    <property type="entry name" value="RodZ-like_C"/>
</dbReference>
<dbReference type="PANTHER" id="PTHR34475:SF1">
    <property type="entry name" value="CYTOSKELETON PROTEIN RODZ"/>
    <property type="match status" value="1"/>
</dbReference>
<dbReference type="GO" id="GO:0003677">
    <property type="term" value="F:DNA binding"/>
    <property type="evidence" value="ECO:0007669"/>
    <property type="project" value="InterPro"/>
</dbReference>
<proteinExistence type="predicted"/>
<feature type="transmembrane region" description="Helical" evidence="2">
    <location>
        <begin position="110"/>
        <end position="131"/>
    </location>
</feature>
<reference evidence="4 5" key="1">
    <citation type="submission" date="2014-09" db="EMBL/GenBank/DDBJ databases">
        <authorList>
            <person name="Urmite Genomes Urmite Genomes"/>
        </authorList>
    </citation>
    <scope>NUCLEOTIDE SEQUENCE [LARGE SCALE GENOMIC DNA]</scope>
    <source>
        <strain evidence="4 5">ES2</strain>
    </source>
</reference>
<feature type="domain" description="HTH cro/C1-type" evidence="3">
    <location>
        <begin position="8"/>
        <end position="68"/>
    </location>
</feature>
<dbReference type="OrthoDB" id="9797543at2"/>
<dbReference type="EMBL" id="CCXS01000001">
    <property type="protein sequence ID" value="CEG22507.1"/>
    <property type="molecule type" value="Genomic_DNA"/>
</dbReference>
<dbReference type="Pfam" id="PF13413">
    <property type="entry name" value="HTH_25"/>
    <property type="match status" value="1"/>
</dbReference>
<evidence type="ECO:0000313" key="5">
    <source>
        <dbReference type="Proteomes" id="UP000043699"/>
    </source>
</evidence>
<keyword evidence="5" id="KW-1185">Reference proteome</keyword>
<evidence type="ECO:0000259" key="3">
    <source>
        <dbReference type="PROSITE" id="PS50943"/>
    </source>
</evidence>
<dbReference type="AlphaFoldDB" id="A0A098EL28"/>
<keyword evidence="2" id="KW-0812">Transmembrane</keyword>
<organism evidence="4 5">
    <name type="scientific">Planococcus massiliensis</name>
    <dbReference type="NCBI Taxonomy" id="1499687"/>
    <lineage>
        <taxon>Bacteria</taxon>
        <taxon>Bacillati</taxon>
        <taxon>Bacillota</taxon>
        <taxon>Bacilli</taxon>
        <taxon>Bacillales</taxon>
        <taxon>Caryophanaceae</taxon>
        <taxon>Planococcus</taxon>
    </lineage>
</organism>
<dbReference type="Proteomes" id="UP000043699">
    <property type="component" value="Unassembled WGS sequence"/>
</dbReference>
<accession>A0A098EL28</accession>
<feature type="region of interest" description="Disordered" evidence="1">
    <location>
        <begin position="79"/>
        <end position="104"/>
    </location>
</feature>
<keyword evidence="2" id="KW-0472">Membrane</keyword>
<evidence type="ECO:0000256" key="2">
    <source>
        <dbReference type="SAM" id="Phobius"/>
    </source>
</evidence>
<dbReference type="InterPro" id="IPR010982">
    <property type="entry name" value="Lambda_DNA-bd_dom_sf"/>
</dbReference>
<dbReference type="CDD" id="cd00093">
    <property type="entry name" value="HTH_XRE"/>
    <property type="match status" value="1"/>
</dbReference>
<dbReference type="PANTHER" id="PTHR34475">
    <property type="match status" value="1"/>
</dbReference>
<keyword evidence="2" id="KW-1133">Transmembrane helix</keyword>
<dbReference type="Gene3D" id="1.10.260.40">
    <property type="entry name" value="lambda repressor-like DNA-binding domains"/>
    <property type="match status" value="1"/>
</dbReference>
<dbReference type="Pfam" id="PF13464">
    <property type="entry name" value="RodZ_C"/>
    <property type="match status" value="1"/>
</dbReference>
<sequence length="289" mass="31552">MSELGTRLKEARIAKGYSLEDLQDVTKIQKRYLAGIEEGNHSMMPGPFYVRAFIKQYAEAVGLNSDELLEQHKSEVPVSVKEEVRPTLTPPTPSRRQTLAKSSSSGMGEIMPKVIVALFIVVILAVVIFFYNNLATNDPLEDAADEEGVPYEETDEADEEAPPAEEQPEETPAEEPEEPAEPETSLSVVGSEGETTTFAWKGPATRELKIEASGPSWVSATGPNQQELMQPARTMQASDSEAIDVSGVAQVRVRLGASSNVKLTVNGEPIEYTQDLITQNIVIQFTDAE</sequence>
<evidence type="ECO:0000256" key="1">
    <source>
        <dbReference type="SAM" id="MobiDB-lite"/>
    </source>
</evidence>
<feature type="compositionally biased region" description="Polar residues" evidence="1">
    <location>
        <begin position="184"/>
        <end position="198"/>
    </location>
</feature>
<dbReference type="STRING" id="1499687.BN1080_01436"/>
<name>A0A098EL28_9BACL</name>